<dbReference type="PANTHER" id="PTHR15032:SF4">
    <property type="entry name" value="N-ACYL-PHOSPHATIDYLETHANOLAMINE-HYDROLYZING PHOSPHOLIPASE D"/>
    <property type="match status" value="1"/>
</dbReference>
<dbReference type="GO" id="GO:0070290">
    <property type="term" value="F:N-acylphosphatidylethanolamine-specific phospholipase D activity"/>
    <property type="evidence" value="ECO:0007669"/>
    <property type="project" value="InterPro"/>
</dbReference>
<evidence type="ECO:0000259" key="2">
    <source>
        <dbReference type="SMART" id="SM00849"/>
    </source>
</evidence>
<evidence type="ECO:0000313" key="4">
    <source>
        <dbReference type="Proteomes" id="UP000305654"/>
    </source>
</evidence>
<dbReference type="RefSeq" id="WP_138326388.1">
    <property type="nucleotide sequence ID" value="NZ_VCDI01000004.1"/>
</dbReference>
<gene>
    <name evidence="3" type="ORF">FE263_12640</name>
</gene>
<dbReference type="InterPro" id="IPR001279">
    <property type="entry name" value="Metallo-B-lactamas"/>
</dbReference>
<dbReference type="Pfam" id="PF12706">
    <property type="entry name" value="Lactamase_B_2"/>
    <property type="match status" value="1"/>
</dbReference>
<dbReference type="GO" id="GO:0005737">
    <property type="term" value="C:cytoplasm"/>
    <property type="evidence" value="ECO:0007669"/>
    <property type="project" value="TreeGrafter"/>
</dbReference>
<dbReference type="InterPro" id="IPR036866">
    <property type="entry name" value="RibonucZ/Hydroxyglut_hydro"/>
</dbReference>
<dbReference type="Gene3D" id="3.60.15.10">
    <property type="entry name" value="Ribonuclease Z/Hydroxyacylglutathione hydrolase-like"/>
    <property type="match status" value="1"/>
</dbReference>
<dbReference type="PANTHER" id="PTHR15032">
    <property type="entry name" value="N-ACYL-PHOSPHATIDYLETHANOLAMINE-HYDROLYZING PHOSPHOLIPASE D"/>
    <property type="match status" value="1"/>
</dbReference>
<dbReference type="AlphaFoldDB" id="A0A5R9J8S9"/>
<dbReference type="InterPro" id="IPR024884">
    <property type="entry name" value="NAPE-PLD"/>
</dbReference>
<accession>A0A5R9J8S9</accession>
<dbReference type="GO" id="GO:0008270">
    <property type="term" value="F:zinc ion binding"/>
    <property type="evidence" value="ECO:0007669"/>
    <property type="project" value="InterPro"/>
</dbReference>
<sequence>MNDRRHHTGTGFRNPDWLTPPDAPVEPSVPISAAPRRPGGRALAILRWRLRREGSPWPDWIVDPQPSGDPSRTPAPGEISVTFIGHSCFLIRLPGLTVLTDPMFSHRASPVSWAGPARVRAPGRRLDALPRIDLVLQSHNHYDHLDLPSLRALQRRDAPRIVTPLGNAALIDKAGRFEIEELDWWQDWVGQGPPLPSRTPVRVTAVPARHFSARTLRDAGRALWAGFMLEIPATKSGEPGGSTRILFAGDTGNGTHWPMIRDRLGAPDLALLPIGAYEPRALMRRVHMNPAEAVTTHRLLGARQSLGMHFGTFRLTDEAIDAPEHELARERERQGVAPEAFTTLGFGECRRFASSSVQAVEP</sequence>
<dbReference type="EMBL" id="VCDI01000004">
    <property type="protein sequence ID" value="TLU71981.1"/>
    <property type="molecule type" value="Genomic_DNA"/>
</dbReference>
<reference evidence="3 4" key="1">
    <citation type="submission" date="2019-05" db="EMBL/GenBank/DDBJ databases">
        <authorList>
            <person name="Pankratov T."/>
            <person name="Grouzdev D."/>
        </authorList>
    </citation>
    <scope>NUCLEOTIDE SEQUENCE [LARGE SCALE GENOMIC DNA]</scope>
    <source>
        <strain evidence="3 4">KEBCLARHB70R</strain>
    </source>
</reference>
<organism evidence="3 4">
    <name type="scientific">Lichenicoccus roseus</name>
    <dbReference type="NCBI Taxonomy" id="2683649"/>
    <lineage>
        <taxon>Bacteria</taxon>
        <taxon>Pseudomonadati</taxon>
        <taxon>Pseudomonadota</taxon>
        <taxon>Alphaproteobacteria</taxon>
        <taxon>Acetobacterales</taxon>
        <taxon>Acetobacteraceae</taxon>
        <taxon>Lichenicoccus</taxon>
    </lineage>
</organism>
<name>A0A5R9J8S9_9PROT</name>
<dbReference type="SUPFAM" id="SSF56281">
    <property type="entry name" value="Metallo-hydrolase/oxidoreductase"/>
    <property type="match status" value="1"/>
</dbReference>
<dbReference type="SMART" id="SM00849">
    <property type="entry name" value="Lactamase_B"/>
    <property type="match status" value="1"/>
</dbReference>
<protein>
    <recommendedName>
        <fullName evidence="2">Metallo-beta-lactamase domain-containing protein</fullName>
    </recommendedName>
</protein>
<comment type="caution">
    <text evidence="3">The sequence shown here is derived from an EMBL/GenBank/DDBJ whole genome shotgun (WGS) entry which is preliminary data.</text>
</comment>
<dbReference type="PIRSF" id="PIRSF038896">
    <property type="entry name" value="NAPE-PLD"/>
    <property type="match status" value="1"/>
</dbReference>
<proteinExistence type="predicted"/>
<feature type="domain" description="Metallo-beta-lactamase" evidence="2">
    <location>
        <begin position="85"/>
        <end position="297"/>
    </location>
</feature>
<feature type="region of interest" description="Disordered" evidence="1">
    <location>
        <begin position="1"/>
        <end position="36"/>
    </location>
</feature>
<evidence type="ECO:0000256" key="1">
    <source>
        <dbReference type="SAM" id="MobiDB-lite"/>
    </source>
</evidence>
<evidence type="ECO:0000313" key="3">
    <source>
        <dbReference type="EMBL" id="TLU71981.1"/>
    </source>
</evidence>
<dbReference type="OrthoDB" id="9805728at2"/>
<keyword evidence="4" id="KW-1185">Reference proteome</keyword>
<dbReference type="Proteomes" id="UP000305654">
    <property type="component" value="Unassembled WGS sequence"/>
</dbReference>